<dbReference type="InterPro" id="IPR007627">
    <property type="entry name" value="RNA_pol_sigma70_r2"/>
</dbReference>
<dbReference type="GO" id="GO:0016987">
    <property type="term" value="F:sigma factor activity"/>
    <property type="evidence" value="ECO:0007669"/>
    <property type="project" value="UniProtKB-KW"/>
</dbReference>
<evidence type="ECO:0000256" key="1">
    <source>
        <dbReference type="ARBA" id="ARBA00010641"/>
    </source>
</evidence>
<evidence type="ECO:0000256" key="5">
    <source>
        <dbReference type="ARBA" id="ARBA00023163"/>
    </source>
</evidence>
<dbReference type="PANTHER" id="PTHR43133:SF8">
    <property type="entry name" value="RNA POLYMERASE SIGMA FACTOR HI_1459-RELATED"/>
    <property type="match status" value="1"/>
</dbReference>
<dbReference type="AlphaFoldDB" id="A0A3E2TLP9"/>
<proteinExistence type="inferred from homology"/>
<dbReference type="CDD" id="cd06171">
    <property type="entry name" value="Sigma70_r4"/>
    <property type="match status" value="1"/>
</dbReference>
<organism evidence="8 9">
    <name type="scientific">Coprococcus catus</name>
    <dbReference type="NCBI Taxonomy" id="116085"/>
    <lineage>
        <taxon>Bacteria</taxon>
        <taxon>Bacillati</taxon>
        <taxon>Bacillota</taxon>
        <taxon>Clostridia</taxon>
        <taxon>Lachnospirales</taxon>
        <taxon>Lachnospiraceae</taxon>
        <taxon>Coprococcus</taxon>
    </lineage>
</organism>
<keyword evidence="2" id="KW-0805">Transcription regulation</keyword>
<keyword evidence="4" id="KW-0238">DNA-binding</keyword>
<dbReference type="Proteomes" id="UP000260773">
    <property type="component" value="Unassembled WGS sequence"/>
</dbReference>
<name>A0A3E2TLP9_9FIRM</name>
<comment type="similarity">
    <text evidence="1">Belongs to the sigma-70 factor family. ECF subfamily.</text>
</comment>
<sequence>MNISENNYVAGLQAKNEKALYFFIEHDGWIVKSIVHKMMAKYPDKQEECMNDIFLAVWRNVDRYTGEKASFRTWLTAVAKYQVLSHIRDIKYHDYVSLDDVEPVGDPDVKSQLFDEEEMLEFQKLLEVLSEEDRQIFTALFWHEKSYEDVGQEMNMPVDRVYSRVSRGKKKLKKSNRWLGGSI</sequence>
<keyword evidence="5" id="KW-0804">Transcription</keyword>
<comment type="caution">
    <text evidence="8">The sequence shown here is derived from an EMBL/GenBank/DDBJ whole genome shotgun (WGS) entry which is preliminary data.</text>
</comment>
<dbReference type="InterPro" id="IPR036388">
    <property type="entry name" value="WH-like_DNA-bd_sf"/>
</dbReference>
<dbReference type="InterPro" id="IPR013324">
    <property type="entry name" value="RNA_pol_sigma_r3/r4-like"/>
</dbReference>
<evidence type="ECO:0000259" key="7">
    <source>
        <dbReference type="Pfam" id="PF08281"/>
    </source>
</evidence>
<dbReference type="GO" id="GO:0003677">
    <property type="term" value="F:DNA binding"/>
    <property type="evidence" value="ECO:0007669"/>
    <property type="project" value="UniProtKB-KW"/>
</dbReference>
<gene>
    <name evidence="8" type="ORF">DW070_11535</name>
</gene>
<dbReference type="Pfam" id="PF04542">
    <property type="entry name" value="Sigma70_r2"/>
    <property type="match status" value="1"/>
</dbReference>
<protein>
    <submittedName>
        <fullName evidence="8">Sigma-70 family RNA polymerase sigma factor</fullName>
    </submittedName>
</protein>
<dbReference type="GO" id="GO:0006352">
    <property type="term" value="P:DNA-templated transcription initiation"/>
    <property type="evidence" value="ECO:0007669"/>
    <property type="project" value="InterPro"/>
</dbReference>
<evidence type="ECO:0000313" key="8">
    <source>
        <dbReference type="EMBL" id="RGB78546.1"/>
    </source>
</evidence>
<evidence type="ECO:0000259" key="6">
    <source>
        <dbReference type="Pfam" id="PF04542"/>
    </source>
</evidence>
<dbReference type="InterPro" id="IPR014284">
    <property type="entry name" value="RNA_pol_sigma-70_dom"/>
</dbReference>
<dbReference type="InterPro" id="IPR013325">
    <property type="entry name" value="RNA_pol_sigma_r2"/>
</dbReference>
<accession>A0A3E2TLP9</accession>
<dbReference type="Pfam" id="PF08281">
    <property type="entry name" value="Sigma70_r4_2"/>
    <property type="match status" value="1"/>
</dbReference>
<dbReference type="NCBIfam" id="TIGR02937">
    <property type="entry name" value="sigma70-ECF"/>
    <property type="match status" value="1"/>
</dbReference>
<evidence type="ECO:0000256" key="3">
    <source>
        <dbReference type="ARBA" id="ARBA00023082"/>
    </source>
</evidence>
<evidence type="ECO:0000313" key="9">
    <source>
        <dbReference type="Proteomes" id="UP000260773"/>
    </source>
</evidence>
<dbReference type="InterPro" id="IPR039425">
    <property type="entry name" value="RNA_pol_sigma-70-like"/>
</dbReference>
<feature type="domain" description="RNA polymerase sigma factor 70 region 4 type 2" evidence="7">
    <location>
        <begin position="120"/>
        <end position="172"/>
    </location>
</feature>
<keyword evidence="3" id="KW-0731">Sigma factor</keyword>
<evidence type="ECO:0000256" key="4">
    <source>
        <dbReference type="ARBA" id="ARBA00023125"/>
    </source>
</evidence>
<dbReference type="EMBL" id="QVEP01000030">
    <property type="protein sequence ID" value="RGB78546.1"/>
    <property type="molecule type" value="Genomic_DNA"/>
</dbReference>
<dbReference type="SUPFAM" id="SSF88946">
    <property type="entry name" value="Sigma2 domain of RNA polymerase sigma factors"/>
    <property type="match status" value="1"/>
</dbReference>
<feature type="domain" description="RNA polymerase sigma-70 region 2" evidence="6">
    <location>
        <begin position="31"/>
        <end position="89"/>
    </location>
</feature>
<reference evidence="8 9" key="1">
    <citation type="submission" date="2018-08" db="EMBL/GenBank/DDBJ databases">
        <title>A genome reference for cultivated species of the human gut microbiota.</title>
        <authorList>
            <person name="Zou Y."/>
            <person name="Xue W."/>
            <person name="Luo G."/>
        </authorList>
    </citation>
    <scope>NUCLEOTIDE SEQUENCE [LARGE SCALE GENOMIC DNA]</scope>
    <source>
        <strain evidence="8 9">AF45-17</strain>
    </source>
</reference>
<dbReference type="Gene3D" id="1.10.10.10">
    <property type="entry name" value="Winged helix-like DNA-binding domain superfamily/Winged helix DNA-binding domain"/>
    <property type="match status" value="1"/>
</dbReference>
<dbReference type="InterPro" id="IPR013249">
    <property type="entry name" value="RNA_pol_sigma70_r4_t2"/>
</dbReference>
<dbReference type="Gene3D" id="1.10.1740.10">
    <property type="match status" value="1"/>
</dbReference>
<dbReference type="RefSeq" id="WP_117528678.1">
    <property type="nucleotide sequence ID" value="NZ_JAQENQ010000015.1"/>
</dbReference>
<dbReference type="SUPFAM" id="SSF88659">
    <property type="entry name" value="Sigma3 and sigma4 domains of RNA polymerase sigma factors"/>
    <property type="match status" value="1"/>
</dbReference>
<dbReference type="PANTHER" id="PTHR43133">
    <property type="entry name" value="RNA POLYMERASE ECF-TYPE SIGMA FACTO"/>
    <property type="match status" value="1"/>
</dbReference>
<evidence type="ECO:0000256" key="2">
    <source>
        <dbReference type="ARBA" id="ARBA00023015"/>
    </source>
</evidence>